<dbReference type="CDD" id="cd03801">
    <property type="entry name" value="GT4_PimA-like"/>
    <property type="match status" value="1"/>
</dbReference>
<name>Q2RXW1_RHORT</name>
<organism evidence="2 3">
    <name type="scientific">Rhodospirillum rubrum (strain ATCC 11170 / ATH 1.1.1 / DSM 467 / LMG 4362 / NCIMB 8255 / S1)</name>
    <dbReference type="NCBI Taxonomy" id="269796"/>
    <lineage>
        <taxon>Bacteria</taxon>
        <taxon>Pseudomonadati</taxon>
        <taxon>Pseudomonadota</taxon>
        <taxon>Alphaproteobacteria</taxon>
        <taxon>Rhodospirillales</taxon>
        <taxon>Rhodospirillaceae</taxon>
        <taxon>Rhodospirillum</taxon>
    </lineage>
</organism>
<dbReference type="STRING" id="269796.Rru_A0229"/>
<keyword evidence="3" id="KW-1185">Reference proteome</keyword>
<dbReference type="EMBL" id="CP000230">
    <property type="protein sequence ID" value="ABC21034.1"/>
    <property type="molecule type" value="Genomic_DNA"/>
</dbReference>
<gene>
    <name evidence="2" type="ordered locus">Rru_A0229</name>
</gene>
<dbReference type="EnsemblBacteria" id="ABC21034">
    <property type="protein sequence ID" value="ABC21034"/>
    <property type="gene ID" value="Rru_A0229"/>
</dbReference>
<dbReference type="Pfam" id="PF13692">
    <property type="entry name" value="Glyco_trans_1_4"/>
    <property type="match status" value="1"/>
</dbReference>
<dbReference type="AlphaFoldDB" id="Q2RXW1"/>
<dbReference type="Gene3D" id="3.40.50.2000">
    <property type="entry name" value="Glycogen Phosphorylase B"/>
    <property type="match status" value="2"/>
</dbReference>
<reference evidence="2 3" key="1">
    <citation type="journal article" date="2011" name="Stand. Genomic Sci.">
        <title>Complete genome sequence of Rhodospirillum rubrum type strain (S1).</title>
        <authorList>
            <person name="Munk A.C."/>
            <person name="Copeland A."/>
            <person name="Lucas S."/>
            <person name="Lapidus A."/>
            <person name="Del Rio T.G."/>
            <person name="Barry K."/>
            <person name="Detter J.C."/>
            <person name="Hammon N."/>
            <person name="Israni S."/>
            <person name="Pitluck S."/>
            <person name="Brettin T."/>
            <person name="Bruce D."/>
            <person name="Han C."/>
            <person name="Tapia R."/>
            <person name="Gilna P."/>
            <person name="Schmutz J."/>
            <person name="Larimer F."/>
            <person name="Land M."/>
            <person name="Kyrpides N.C."/>
            <person name="Mavromatis K."/>
            <person name="Richardson P."/>
            <person name="Rohde M."/>
            <person name="Goker M."/>
            <person name="Klenk H.P."/>
            <person name="Zhang Y."/>
            <person name="Roberts G.P."/>
            <person name="Reslewic S."/>
            <person name="Schwartz D.C."/>
        </authorList>
    </citation>
    <scope>NUCLEOTIDE SEQUENCE [LARGE SCALE GENOMIC DNA]</scope>
    <source>
        <strain evidence="3">ATCC 11170 / ATH 1.1.1 / DSM 467 / LMG 4362 / NCIMB 8255 / S1</strain>
    </source>
</reference>
<dbReference type="SUPFAM" id="SSF53756">
    <property type="entry name" value="UDP-Glycosyltransferase/glycogen phosphorylase"/>
    <property type="match status" value="1"/>
</dbReference>
<accession>Q2RXW1</accession>
<protein>
    <submittedName>
        <fullName evidence="2">Glycosyl transferase, group 1</fullName>
    </submittedName>
</protein>
<dbReference type="Proteomes" id="UP000001929">
    <property type="component" value="Chromosome"/>
</dbReference>
<dbReference type="KEGG" id="rru:Rru_A0229"/>
<dbReference type="eggNOG" id="COG0438">
    <property type="taxonomic scope" value="Bacteria"/>
</dbReference>
<feature type="region of interest" description="Disordered" evidence="1">
    <location>
        <begin position="1"/>
        <end position="28"/>
    </location>
</feature>
<dbReference type="HOGENOM" id="CLU_009583_45_0_5"/>
<evidence type="ECO:0000313" key="3">
    <source>
        <dbReference type="Proteomes" id="UP000001929"/>
    </source>
</evidence>
<dbReference type="PANTHER" id="PTHR45947:SF3">
    <property type="entry name" value="SULFOQUINOVOSYL TRANSFERASE SQD2"/>
    <property type="match status" value="1"/>
</dbReference>
<evidence type="ECO:0000313" key="2">
    <source>
        <dbReference type="EMBL" id="ABC21034.1"/>
    </source>
</evidence>
<dbReference type="GO" id="GO:0016758">
    <property type="term" value="F:hexosyltransferase activity"/>
    <property type="evidence" value="ECO:0007669"/>
    <property type="project" value="TreeGrafter"/>
</dbReference>
<sequence length="476" mass="50721">MVFPPAASGPRLWGSPVSPARSAAHRPRAKTAFPLPPSLRFIVGWGSAGKAPARPHIRLSCRPYSVLSDDRSRSFHGCLPVASRPPMTVAFYAPQKAPDDPVPSGDRQLSRLMMAAINRIGRPTLLASHFRSFDKTGDADRQARLAALGPRVAERLIGHLRSLPPTRRPDLWFTCAPSARAPDWLGPPVAEALGIPYVIAEAGFEPASVEGPWSLGGRQMSRALAQAGRVIRLNGGDPAQLAPIVPDSRRLASLQPFIDTARFNDVDADAVREAMARSHGLDPGRPWLLAVAMMRSGRKVASYRLLGRGLRHVPGRSFHLLVAGDGPARPEVEQALSPLKPLYLGELGPQRLVPLYAACDLLVWPALGESFGMALLEAQAAGVPVVAGQSGAASVVHDEKTGLIVPEGDADALAEAVAFLLLNPGLRHTMGRQAAWWVQREHSLEAAAWRLQSLLQDLAPAGDGGSSPAEAAGPAR</sequence>
<dbReference type="InterPro" id="IPR050194">
    <property type="entry name" value="Glycosyltransferase_grp1"/>
</dbReference>
<proteinExistence type="predicted"/>
<keyword evidence="2" id="KW-0808">Transferase</keyword>
<evidence type="ECO:0000256" key="1">
    <source>
        <dbReference type="SAM" id="MobiDB-lite"/>
    </source>
</evidence>
<dbReference type="PANTHER" id="PTHR45947">
    <property type="entry name" value="SULFOQUINOVOSYL TRANSFERASE SQD2"/>
    <property type="match status" value="1"/>
</dbReference>
<dbReference type="PATRIC" id="fig|269796.9.peg.282"/>
<dbReference type="CAZy" id="GT4">
    <property type="family name" value="Glycosyltransferase Family 4"/>
</dbReference>